<dbReference type="GO" id="GO:0004672">
    <property type="term" value="F:protein kinase activity"/>
    <property type="evidence" value="ECO:0007669"/>
    <property type="project" value="InterPro"/>
</dbReference>
<dbReference type="InterPro" id="IPR050167">
    <property type="entry name" value="Ser_Thr_protein_kinase"/>
</dbReference>
<keyword evidence="3" id="KW-1185">Reference proteome</keyword>
<dbReference type="InterPro" id="IPR000719">
    <property type="entry name" value="Prot_kinase_dom"/>
</dbReference>
<dbReference type="SUPFAM" id="SSF56112">
    <property type="entry name" value="Protein kinase-like (PK-like)"/>
    <property type="match status" value="1"/>
</dbReference>
<evidence type="ECO:0000259" key="1">
    <source>
        <dbReference type="PROSITE" id="PS50011"/>
    </source>
</evidence>
<dbReference type="GO" id="GO:0005737">
    <property type="term" value="C:cytoplasm"/>
    <property type="evidence" value="ECO:0007669"/>
    <property type="project" value="TreeGrafter"/>
</dbReference>
<evidence type="ECO:0000313" key="3">
    <source>
        <dbReference type="Proteomes" id="UP000183567"/>
    </source>
</evidence>
<proteinExistence type="predicted"/>
<dbReference type="OrthoDB" id="346907at2759"/>
<dbReference type="AlphaFoldDB" id="A0A1J8QZ60"/>
<dbReference type="STRING" id="180088.A0A1J8QZ60"/>
<sequence>MDKGSLTILLEHDFQYLAITRKLQILSDVASALQYLHSKNIVHGDLTSNNILINEKDEVFVADHGILILCSELSGTSYITSNVRWTAPENFRISEDEELTSSPQLSSDVYSFGCIMLQVHG</sequence>
<gene>
    <name evidence="2" type="ORF">AZE42_10013</name>
</gene>
<dbReference type="Pfam" id="PF07714">
    <property type="entry name" value="PK_Tyr_Ser-Thr"/>
    <property type="match status" value="1"/>
</dbReference>
<name>A0A1J8QZ60_9AGAM</name>
<accession>A0A1J8QZ60</accession>
<protein>
    <recommendedName>
        <fullName evidence="1">Protein kinase domain-containing protein</fullName>
    </recommendedName>
</protein>
<feature type="domain" description="Protein kinase" evidence="1">
    <location>
        <begin position="1"/>
        <end position="121"/>
    </location>
</feature>
<evidence type="ECO:0000313" key="2">
    <source>
        <dbReference type="EMBL" id="OJA18792.1"/>
    </source>
</evidence>
<dbReference type="InterPro" id="IPR008266">
    <property type="entry name" value="Tyr_kinase_AS"/>
</dbReference>
<dbReference type="PROSITE" id="PS50011">
    <property type="entry name" value="PROTEIN_KINASE_DOM"/>
    <property type="match status" value="1"/>
</dbReference>
<comment type="caution">
    <text evidence="2">The sequence shown here is derived from an EMBL/GenBank/DDBJ whole genome shotgun (WGS) entry which is preliminary data.</text>
</comment>
<dbReference type="InterPro" id="IPR011009">
    <property type="entry name" value="Kinase-like_dom_sf"/>
</dbReference>
<dbReference type="Proteomes" id="UP000183567">
    <property type="component" value="Unassembled WGS sequence"/>
</dbReference>
<dbReference type="GO" id="GO:0007165">
    <property type="term" value="P:signal transduction"/>
    <property type="evidence" value="ECO:0007669"/>
    <property type="project" value="TreeGrafter"/>
</dbReference>
<reference evidence="2 3" key="1">
    <citation type="submission" date="2016-03" db="EMBL/GenBank/DDBJ databases">
        <title>Comparative genomics of the ectomycorrhizal sister species Rhizopogon vinicolor and Rhizopogon vesiculosus (Basidiomycota: Boletales) reveals a divergence of the mating type B locus.</title>
        <authorList>
            <person name="Mujic A.B."/>
            <person name="Kuo A."/>
            <person name="Tritt A."/>
            <person name="Lipzen A."/>
            <person name="Chen C."/>
            <person name="Johnson J."/>
            <person name="Sharma A."/>
            <person name="Barry K."/>
            <person name="Grigoriev I.V."/>
            <person name="Spatafora J.W."/>
        </authorList>
    </citation>
    <scope>NUCLEOTIDE SEQUENCE [LARGE SCALE GENOMIC DNA]</scope>
    <source>
        <strain evidence="2 3">AM-OR11-056</strain>
    </source>
</reference>
<dbReference type="EMBL" id="LVVM01001316">
    <property type="protein sequence ID" value="OJA18792.1"/>
    <property type="molecule type" value="Genomic_DNA"/>
</dbReference>
<dbReference type="PROSITE" id="PS00109">
    <property type="entry name" value="PROTEIN_KINASE_TYR"/>
    <property type="match status" value="1"/>
</dbReference>
<dbReference type="PANTHER" id="PTHR23257">
    <property type="entry name" value="SERINE-THREONINE PROTEIN KINASE"/>
    <property type="match status" value="1"/>
</dbReference>
<dbReference type="InterPro" id="IPR001245">
    <property type="entry name" value="Ser-Thr/Tyr_kinase_cat_dom"/>
</dbReference>
<dbReference type="GO" id="GO:0005524">
    <property type="term" value="F:ATP binding"/>
    <property type="evidence" value="ECO:0007669"/>
    <property type="project" value="InterPro"/>
</dbReference>
<organism evidence="2 3">
    <name type="scientific">Rhizopogon vesiculosus</name>
    <dbReference type="NCBI Taxonomy" id="180088"/>
    <lineage>
        <taxon>Eukaryota</taxon>
        <taxon>Fungi</taxon>
        <taxon>Dikarya</taxon>
        <taxon>Basidiomycota</taxon>
        <taxon>Agaricomycotina</taxon>
        <taxon>Agaricomycetes</taxon>
        <taxon>Agaricomycetidae</taxon>
        <taxon>Boletales</taxon>
        <taxon>Suillineae</taxon>
        <taxon>Rhizopogonaceae</taxon>
        <taxon>Rhizopogon</taxon>
    </lineage>
</organism>
<dbReference type="Gene3D" id="1.10.510.10">
    <property type="entry name" value="Transferase(Phosphotransferase) domain 1"/>
    <property type="match status" value="1"/>
</dbReference>